<comment type="caution">
    <text evidence="1">The sequence shown here is derived from an EMBL/GenBank/DDBJ whole genome shotgun (WGS) entry which is preliminary data.</text>
</comment>
<evidence type="ECO:0000313" key="1">
    <source>
        <dbReference type="EMBL" id="RKQ86208.1"/>
    </source>
</evidence>
<sequence length="43" mass="4403">MPFKSTIRIPSEVLDAIVSLAEHTAAAAQSATAAERPAGAVRP</sequence>
<gene>
    <name evidence="1" type="ORF">C8N24_4218</name>
</gene>
<accession>A0A660KYH3</accession>
<reference evidence="1 2" key="1">
    <citation type="submission" date="2018-10" db="EMBL/GenBank/DDBJ databases">
        <title>Genomic Encyclopedia of Archaeal and Bacterial Type Strains, Phase II (KMG-II): from individual species to whole genera.</title>
        <authorList>
            <person name="Goeker M."/>
        </authorList>
    </citation>
    <scope>NUCLEOTIDE SEQUENCE [LARGE SCALE GENOMIC DNA]</scope>
    <source>
        <strain evidence="1 2">DSM 14954</strain>
    </source>
</reference>
<organism evidence="1 2">
    <name type="scientific">Solirubrobacter pauli</name>
    <dbReference type="NCBI Taxonomy" id="166793"/>
    <lineage>
        <taxon>Bacteria</taxon>
        <taxon>Bacillati</taxon>
        <taxon>Actinomycetota</taxon>
        <taxon>Thermoleophilia</taxon>
        <taxon>Solirubrobacterales</taxon>
        <taxon>Solirubrobacteraceae</taxon>
        <taxon>Solirubrobacter</taxon>
    </lineage>
</organism>
<proteinExistence type="predicted"/>
<name>A0A660KYH3_9ACTN</name>
<evidence type="ECO:0000313" key="2">
    <source>
        <dbReference type="Proteomes" id="UP000278962"/>
    </source>
</evidence>
<dbReference type="AlphaFoldDB" id="A0A660KYH3"/>
<dbReference type="EMBL" id="RBIL01000002">
    <property type="protein sequence ID" value="RKQ86208.1"/>
    <property type="molecule type" value="Genomic_DNA"/>
</dbReference>
<protein>
    <submittedName>
        <fullName evidence="1">Uncharacterized protein</fullName>
    </submittedName>
</protein>
<keyword evidence="2" id="KW-1185">Reference proteome</keyword>
<dbReference type="RefSeq" id="WP_281272661.1">
    <property type="nucleotide sequence ID" value="NZ_RBIL01000002.1"/>
</dbReference>
<dbReference type="Proteomes" id="UP000278962">
    <property type="component" value="Unassembled WGS sequence"/>
</dbReference>